<dbReference type="EMBL" id="BFAA01041370">
    <property type="protein sequence ID" value="GCB83549.1"/>
    <property type="molecule type" value="Genomic_DNA"/>
</dbReference>
<evidence type="ECO:0000313" key="2">
    <source>
        <dbReference type="EMBL" id="GCB83549.1"/>
    </source>
</evidence>
<proteinExistence type="predicted"/>
<dbReference type="AlphaFoldDB" id="A0A401QDS5"/>
<comment type="caution">
    <text evidence="2">The sequence shown here is derived from an EMBL/GenBank/DDBJ whole genome shotgun (WGS) entry which is preliminary data.</text>
</comment>
<keyword evidence="3" id="KW-1185">Reference proteome</keyword>
<evidence type="ECO:0000256" key="1">
    <source>
        <dbReference type="SAM" id="MobiDB-lite"/>
    </source>
</evidence>
<feature type="region of interest" description="Disordered" evidence="1">
    <location>
        <begin position="51"/>
        <end position="99"/>
    </location>
</feature>
<feature type="compositionally biased region" description="Low complexity" evidence="1">
    <location>
        <begin position="87"/>
        <end position="99"/>
    </location>
</feature>
<name>A0A401QDS5_SCYTO</name>
<organism evidence="2 3">
    <name type="scientific">Scyliorhinus torazame</name>
    <name type="common">Cloudy catshark</name>
    <name type="synonym">Catulus torazame</name>
    <dbReference type="NCBI Taxonomy" id="75743"/>
    <lineage>
        <taxon>Eukaryota</taxon>
        <taxon>Metazoa</taxon>
        <taxon>Chordata</taxon>
        <taxon>Craniata</taxon>
        <taxon>Vertebrata</taxon>
        <taxon>Chondrichthyes</taxon>
        <taxon>Elasmobranchii</taxon>
        <taxon>Galeomorphii</taxon>
        <taxon>Galeoidea</taxon>
        <taxon>Carcharhiniformes</taxon>
        <taxon>Scyliorhinidae</taxon>
        <taxon>Scyliorhinus</taxon>
    </lineage>
</organism>
<reference evidence="2 3" key="1">
    <citation type="journal article" date="2018" name="Nat. Ecol. Evol.">
        <title>Shark genomes provide insights into elasmobranch evolution and the origin of vertebrates.</title>
        <authorList>
            <person name="Hara Y"/>
            <person name="Yamaguchi K"/>
            <person name="Onimaru K"/>
            <person name="Kadota M"/>
            <person name="Koyanagi M"/>
            <person name="Keeley SD"/>
            <person name="Tatsumi K"/>
            <person name="Tanaka K"/>
            <person name="Motone F"/>
            <person name="Kageyama Y"/>
            <person name="Nozu R"/>
            <person name="Adachi N"/>
            <person name="Nishimura O"/>
            <person name="Nakagawa R"/>
            <person name="Tanegashima C"/>
            <person name="Kiyatake I"/>
            <person name="Matsumoto R"/>
            <person name="Murakumo K"/>
            <person name="Nishida K"/>
            <person name="Terakita A"/>
            <person name="Kuratani S"/>
            <person name="Sato K"/>
            <person name="Hyodo S Kuraku.S."/>
        </authorList>
    </citation>
    <scope>NUCLEOTIDE SEQUENCE [LARGE SCALE GENOMIC DNA]</scope>
</reference>
<dbReference type="Proteomes" id="UP000288216">
    <property type="component" value="Unassembled WGS sequence"/>
</dbReference>
<gene>
    <name evidence="2" type="ORF">scyTo_0024219</name>
</gene>
<accession>A0A401QDS5</accession>
<feature type="compositionally biased region" description="Basic and acidic residues" evidence="1">
    <location>
        <begin position="56"/>
        <end position="73"/>
    </location>
</feature>
<sequence length="99" mass="10658">MFVDQAFLSQLFINLATAGVKGEFERLLLELWASHVRVETLGGCAETVEESLPQAGRREQPECRSGPAERIEVGDSLPLQEAKRRAAGAAGPSAGRQGH</sequence>
<protein>
    <submittedName>
        <fullName evidence="2">Uncharacterized protein</fullName>
    </submittedName>
</protein>
<evidence type="ECO:0000313" key="3">
    <source>
        <dbReference type="Proteomes" id="UP000288216"/>
    </source>
</evidence>